<dbReference type="InterPro" id="IPR029044">
    <property type="entry name" value="Nucleotide-diphossugar_trans"/>
</dbReference>
<protein>
    <recommendedName>
        <fullName evidence="3">Nucleotide-diphospho-sugar transferase</fullName>
    </recommendedName>
</protein>
<name>A0AAN7WDI8_9PEZI</name>
<comment type="caution">
    <text evidence="1">The sequence shown here is derived from an EMBL/GenBank/DDBJ whole genome shotgun (WGS) entry which is preliminary data.</text>
</comment>
<dbReference type="InterPro" id="IPR050587">
    <property type="entry name" value="GNT1/Glycosyltrans_8"/>
</dbReference>
<dbReference type="Gene3D" id="3.90.550.10">
    <property type="entry name" value="Spore Coat Polysaccharide Biosynthesis Protein SpsA, Chain A"/>
    <property type="match status" value="1"/>
</dbReference>
<evidence type="ECO:0000313" key="2">
    <source>
        <dbReference type="Proteomes" id="UP001310594"/>
    </source>
</evidence>
<dbReference type="SUPFAM" id="SSF53448">
    <property type="entry name" value="Nucleotide-diphospho-sugar transferases"/>
    <property type="match status" value="1"/>
</dbReference>
<dbReference type="EMBL" id="JAVRQU010000004">
    <property type="protein sequence ID" value="KAK5703860.1"/>
    <property type="molecule type" value="Genomic_DNA"/>
</dbReference>
<gene>
    <name evidence="1" type="ORF">LTR97_002873</name>
</gene>
<evidence type="ECO:0000313" key="1">
    <source>
        <dbReference type="EMBL" id="KAK5703860.1"/>
    </source>
</evidence>
<dbReference type="AlphaFoldDB" id="A0AAN7WDI8"/>
<organism evidence="1 2">
    <name type="scientific">Elasticomyces elasticus</name>
    <dbReference type="NCBI Taxonomy" id="574655"/>
    <lineage>
        <taxon>Eukaryota</taxon>
        <taxon>Fungi</taxon>
        <taxon>Dikarya</taxon>
        <taxon>Ascomycota</taxon>
        <taxon>Pezizomycotina</taxon>
        <taxon>Dothideomycetes</taxon>
        <taxon>Dothideomycetidae</taxon>
        <taxon>Mycosphaerellales</taxon>
        <taxon>Teratosphaeriaceae</taxon>
        <taxon>Elasticomyces</taxon>
    </lineage>
</organism>
<accession>A0AAN7WDI8</accession>
<evidence type="ECO:0008006" key="3">
    <source>
        <dbReference type="Google" id="ProtNLM"/>
    </source>
</evidence>
<proteinExistence type="predicted"/>
<dbReference type="PANTHER" id="PTHR11183">
    <property type="entry name" value="GLYCOGENIN SUBFAMILY MEMBER"/>
    <property type="match status" value="1"/>
</dbReference>
<reference evidence="1" key="1">
    <citation type="submission" date="2023-08" db="EMBL/GenBank/DDBJ databases">
        <title>Black Yeasts Isolated from many extreme environments.</title>
        <authorList>
            <person name="Coleine C."/>
            <person name="Stajich J.E."/>
            <person name="Selbmann L."/>
        </authorList>
    </citation>
    <scope>NUCLEOTIDE SEQUENCE</scope>
    <source>
        <strain evidence="1">CCFEE 5810</strain>
    </source>
</reference>
<sequence length="321" mass="37152">MILLLANVVRPTRNAYQQYGCAAKNGSEDLTQEIDWSRFAYAQYVTNDAYLCNSIMIFTSLRTLGVRADLLMMHPEDWSVGNDTVSGRLLLQAIELGVRLAPVRVQHLEGGDSTWADSFTKLLAFNQTQYKRVLHLDSDSTVLDLMDELFFLPSAPVAMPRAYWLEEHTRVLSSQVVLIEPSAKEFDRIIDSLQHRTSQQFDMEIVNDLYGDSCFIIPHRRYDLLTGELKAEDHSKYLGSSDETWDVHAIMNETKFVHFSDWPYPKPWLPASDEQRERASPKCTMITDGELDCRDRDTWYWLYEDFHRRRVQVCGDAFEST</sequence>
<dbReference type="Proteomes" id="UP001310594">
    <property type="component" value="Unassembled WGS sequence"/>
</dbReference>